<dbReference type="InterPro" id="IPR013216">
    <property type="entry name" value="Methyltransf_11"/>
</dbReference>
<keyword evidence="2" id="KW-0489">Methyltransferase</keyword>
<dbReference type="InterPro" id="IPR029063">
    <property type="entry name" value="SAM-dependent_MTases_sf"/>
</dbReference>
<evidence type="ECO:0000313" key="2">
    <source>
        <dbReference type="EMBL" id="RTR28011.1"/>
    </source>
</evidence>
<sequence length="262" mass="27935">MPRATLADCDAVAGHYGRLSFLAVSARELVTWAAPAAGEHWVDVATGTGEAARALAAAVGPEGQVLGTDLSAPMLEQARQYPPQPGLSYALADGATLPVASESQDGVLCAAGLFFMEDMEAALREWQRVLCRGGRTVLSSFTGELMAPLPSLWAARLAPLGLRPVVPPAARIASLDRAAELLTRAGFTQLHLEVRSVPLTIRSAEERWEHIVQGLEGLPLRALSAAQLEELRTQHLTDLATYFAQGPATFQIPLLLAQGEKR</sequence>
<feature type="domain" description="Methyltransferase type 11" evidence="1">
    <location>
        <begin position="42"/>
        <end position="137"/>
    </location>
</feature>
<gene>
    <name evidence="2" type="ORF">EJ104_05660</name>
</gene>
<dbReference type="GO" id="GO:0008757">
    <property type="term" value="F:S-adenosylmethionine-dependent methyltransferase activity"/>
    <property type="evidence" value="ECO:0007669"/>
    <property type="project" value="InterPro"/>
</dbReference>
<reference evidence="2 3" key="1">
    <citation type="submission" date="2018-12" db="EMBL/GenBank/DDBJ databases">
        <title>Deinococcus radiophilus ATCC 27603 genome sequencing and assembly.</title>
        <authorList>
            <person name="Maclea K.S."/>
            <person name="Maynard C.R."/>
        </authorList>
    </citation>
    <scope>NUCLEOTIDE SEQUENCE [LARGE SCALE GENOMIC DNA]</scope>
    <source>
        <strain evidence="2 3">ATCC 27603</strain>
    </source>
</reference>
<dbReference type="GO" id="GO:0032259">
    <property type="term" value="P:methylation"/>
    <property type="evidence" value="ECO:0007669"/>
    <property type="project" value="UniProtKB-KW"/>
</dbReference>
<name>A0A3S0L695_9DEIO</name>
<evidence type="ECO:0000313" key="3">
    <source>
        <dbReference type="Proteomes" id="UP000277766"/>
    </source>
</evidence>
<dbReference type="Proteomes" id="UP000277766">
    <property type="component" value="Unassembled WGS sequence"/>
</dbReference>
<organism evidence="2 3">
    <name type="scientific">Deinococcus radiophilus</name>
    <dbReference type="NCBI Taxonomy" id="32062"/>
    <lineage>
        <taxon>Bacteria</taxon>
        <taxon>Thermotogati</taxon>
        <taxon>Deinococcota</taxon>
        <taxon>Deinococci</taxon>
        <taxon>Deinococcales</taxon>
        <taxon>Deinococcaceae</taxon>
        <taxon>Deinococcus</taxon>
    </lineage>
</organism>
<proteinExistence type="predicted"/>
<dbReference type="CDD" id="cd02440">
    <property type="entry name" value="AdoMet_MTases"/>
    <property type="match status" value="1"/>
</dbReference>
<accession>A0A3S0L695</accession>
<dbReference type="PANTHER" id="PTHR43591:SF97">
    <property type="entry name" value="CLASS I SAM-DEPENDENT METHYLTRANSFERASE"/>
    <property type="match status" value="1"/>
</dbReference>
<dbReference type="RefSeq" id="WP_126351787.1">
    <property type="nucleotide sequence ID" value="NZ_CP086381.1"/>
</dbReference>
<dbReference type="SUPFAM" id="SSF53335">
    <property type="entry name" value="S-adenosyl-L-methionine-dependent methyltransferases"/>
    <property type="match status" value="1"/>
</dbReference>
<dbReference type="Gene3D" id="3.40.50.150">
    <property type="entry name" value="Vaccinia Virus protein VP39"/>
    <property type="match status" value="1"/>
</dbReference>
<dbReference type="OrthoDB" id="9777638at2"/>
<keyword evidence="3" id="KW-1185">Reference proteome</keyword>
<keyword evidence="2" id="KW-0808">Transferase</keyword>
<comment type="caution">
    <text evidence="2">The sequence shown here is derived from an EMBL/GenBank/DDBJ whole genome shotgun (WGS) entry which is preliminary data.</text>
</comment>
<evidence type="ECO:0000259" key="1">
    <source>
        <dbReference type="Pfam" id="PF08241"/>
    </source>
</evidence>
<dbReference type="AlphaFoldDB" id="A0A3S0L695"/>
<dbReference type="Pfam" id="PF08241">
    <property type="entry name" value="Methyltransf_11"/>
    <property type="match status" value="1"/>
</dbReference>
<dbReference type="EMBL" id="RXPE01000008">
    <property type="protein sequence ID" value="RTR28011.1"/>
    <property type="molecule type" value="Genomic_DNA"/>
</dbReference>
<dbReference type="PANTHER" id="PTHR43591">
    <property type="entry name" value="METHYLTRANSFERASE"/>
    <property type="match status" value="1"/>
</dbReference>
<protein>
    <submittedName>
        <fullName evidence="2">Methyltransferase domain-containing protein</fullName>
    </submittedName>
</protein>